<evidence type="ECO:0000313" key="2">
    <source>
        <dbReference type="EMBL" id="RVW90550.1"/>
    </source>
</evidence>
<feature type="signal peptide" evidence="1">
    <location>
        <begin position="1"/>
        <end position="19"/>
    </location>
</feature>
<dbReference type="AlphaFoldDB" id="A0A438I1N9"/>
<accession>A0A438I1N9</accession>
<organism evidence="2 3">
    <name type="scientific">Vitis vinifera</name>
    <name type="common">Grape</name>
    <dbReference type="NCBI Taxonomy" id="29760"/>
    <lineage>
        <taxon>Eukaryota</taxon>
        <taxon>Viridiplantae</taxon>
        <taxon>Streptophyta</taxon>
        <taxon>Embryophyta</taxon>
        <taxon>Tracheophyta</taxon>
        <taxon>Spermatophyta</taxon>
        <taxon>Magnoliopsida</taxon>
        <taxon>eudicotyledons</taxon>
        <taxon>Gunneridae</taxon>
        <taxon>Pentapetalae</taxon>
        <taxon>rosids</taxon>
        <taxon>Vitales</taxon>
        <taxon>Vitaceae</taxon>
        <taxon>Viteae</taxon>
        <taxon>Vitis</taxon>
    </lineage>
</organism>
<evidence type="ECO:0000256" key="1">
    <source>
        <dbReference type="SAM" id="SignalP"/>
    </source>
</evidence>
<sequence length="38" mass="4449">MKWKSYLKELFLLIWPAMGSWRENSEVGGKVVSFQGFV</sequence>
<protein>
    <submittedName>
        <fullName evidence="2">Uncharacterized protein</fullName>
    </submittedName>
</protein>
<proteinExistence type="predicted"/>
<reference evidence="2 3" key="1">
    <citation type="journal article" date="2018" name="PLoS Genet.">
        <title>Population sequencing reveals clonal diversity and ancestral inbreeding in the grapevine cultivar Chardonnay.</title>
        <authorList>
            <person name="Roach M.J."/>
            <person name="Johnson D.L."/>
            <person name="Bohlmann J."/>
            <person name="van Vuuren H.J."/>
            <person name="Jones S.J."/>
            <person name="Pretorius I.S."/>
            <person name="Schmidt S.A."/>
            <person name="Borneman A.R."/>
        </authorList>
    </citation>
    <scope>NUCLEOTIDE SEQUENCE [LARGE SCALE GENOMIC DNA]</scope>
    <source>
        <strain evidence="3">cv. Chardonnay</strain>
        <tissue evidence="2">Leaf</tissue>
    </source>
</reference>
<dbReference type="Proteomes" id="UP000288805">
    <property type="component" value="Unassembled WGS sequence"/>
</dbReference>
<keyword evidence="1" id="KW-0732">Signal</keyword>
<comment type="caution">
    <text evidence="2">The sequence shown here is derived from an EMBL/GenBank/DDBJ whole genome shotgun (WGS) entry which is preliminary data.</text>
</comment>
<evidence type="ECO:0000313" key="3">
    <source>
        <dbReference type="Proteomes" id="UP000288805"/>
    </source>
</evidence>
<dbReference type="EMBL" id="QGNW01000154">
    <property type="protein sequence ID" value="RVW90550.1"/>
    <property type="molecule type" value="Genomic_DNA"/>
</dbReference>
<name>A0A438I1N9_VITVI</name>
<feature type="chain" id="PRO_5019494162" evidence="1">
    <location>
        <begin position="20"/>
        <end position="38"/>
    </location>
</feature>
<gene>
    <name evidence="2" type="ORF">CK203_030919</name>
</gene>